<evidence type="ECO:0000256" key="1">
    <source>
        <dbReference type="ARBA" id="ARBA00004479"/>
    </source>
</evidence>
<keyword evidence="9" id="KW-0675">Receptor</keyword>
<dbReference type="InterPro" id="IPR055414">
    <property type="entry name" value="LRR_R13L4/SHOC2-like"/>
</dbReference>
<accession>A0ABD1BYN6</accession>
<evidence type="ECO:0000256" key="10">
    <source>
        <dbReference type="ARBA" id="ARBA00023180"/>
    </source>
</evidence>
<dbReference type="FunFam" id="3.80.10.10:FF:000275">
    <property type="entry name" value="Leucine-rich repeat receptor-like protein kinase"/>
    <property type="match status" value="1"/>
</dbReference>
<dbReference type="Proteomes" id="UP001558713">
    <property type="component" value="Unassembled WGS sequence"/>
</dbReference>
<evidence type="ECO:0000256" key="5">
    <source>
        <dbReference type="ARBA" id="ARBA00022729"/>
    </source>
</evidence>
<keyword evidence="14" id="KW-1185">Reference proteome</keyword>
<dbReference type="Pfam" id="PF08263">
    <property type="entry name" value="LRRNT_2"/>
    <property type="match status" value="1"/>
</dbReference>
<evidence type="ECO:0000256" key="2">
    <source>
        <dbReference type="ARBA" id="ARBA00009592"/>
    </source>
</evidence>
<feature type="domain" description="Disease resistance R13L4/SHOC-2-like LRR" evidence="12">
    <location>
        <begin position="131"/>
        <end position="237"/>
    </location>
</feature>
<evidence type="ECO:0000259" key="12">
    <source>
        <dbReference type="Pfam" id="PF23598"/>
    </source>
</evidence>
<reference evidence="13 14" key="1">
    <citation type="submission" date="2024-04" db="EMBL/GenBank/DDBJ databases">
        <title>Genome assembly C_amara_ONT_v2.</title>
        <authorList>
            <person name="Yant L."/>
            <person name="Moore C."/>
            <person name="Slenker M."/>
        </authorList>
    </citation>
    <scope>NUCLEOTIDE SEQUENCE [LARGE SCALE GENOMIC DNA]</scope>
    <source>
        <tissue evidence="13">Leaf</tissue>
    </source>
</reference>
<gene>
    <name evidence="13" type="ORF">V5N11_012790</name>
</gene>
<keyword evidence="6" id="KW-0677">Repeat</keyword>
<evidence type="ECO:0000256" key="7">
    <source>
        <dbReference type="ARBA" id="ARBA00022989"/>
    </source>
</evidence>
<evidence type="ECO:0000256" key="3">
    <source>
        <dbReference type="ARBA" id="ARBA00022614"/>
    </source>
</evidence>
<evidence type="ECO:0000256" key="6">
    <source>
        <dbReference type="ARBA" id="ARBA00022737"/>
    </source>
</evidence>
<evidence type="ECO:0000313" key="14">
    <source>
        <dbReference type="Proteomes" id="UP001558713"/>
    </source>
</evidence>
<name>A0ABD1BYN6_CARAN</name>
<evidence type="ECO:0000256" key="8">
    <source>
        <dbReference type="ARBA" id="ARBA00023136"/>
    </source>
</evidence>
<dbReference type="Gene3D" id="3.80.10.10">
    <property type="entry name" value="Ribonuclease Inhibitor"/>
    <property type="match status" value="1"/>
</dbReference>
<keyword evidence="3" id="KW-0433">Leucine-rich repeat</keyword>
<dbReference type="SUPFAM" id="SSF52058">
    <property type="entry name" value="L domain-like"/>
    <property type="match status" value="1"/>
</dbReference>
<dbReference type="GO" id="GO:0016020">
    <property type="term" value="C:membrane"/>
    <property type="evidence" value="ECO:0007669"/>
    <property type="project" value="UniProtKB-SubCell"/>
</dbReference>
<organism evidence="13 14">
    <name type="scientific">Cardamine amara subsp. amara</name>
    <dbReference type="NCBI Taxonomy" id="228776"/>
    <lineage>
        <taxon>Eukaryota</taxon>
        <taxon>Viridiplantae</taxon>
        <taxon>Streptophyta</taxon>
        <taxon>Embryophyta</taxon>
        <taxon>Tracheophyta</taxon>
        <taxon>Spermatophyta</taxon>
        <taxon>Magnoliopsida</taxon>
        <taxon>eudicotyledons</taxon>
        <taxon>Gunneridae</taxon>
        <taxon>Pentapetalae</taxon>
        <taxon>rosids</taxon>
        <taxon>malvids</taxon>
        <taxon>Brassicales</taxon>
        <taxon>Brassicaceae</taxon>
        <taxon>Cardamineae</taxon>
        <taxon>Cardamine</taxon>
    </lineage>
</organism>
<dbReference type="InterPro" id="IPR013210">
    <property type="entry name" value="LRR_N_plant-typ"/>
</dbReference>
<dbReference type="PROSITE" id="PS51450">
    <property type="entry name" value="LRR"/>
    <property type="match status" value="1"/>
</dbReference>
<dbReference type="PANTHER" id="PTHR48061">
    <property type="entry name" value="LEUCINE-RICH REPEAT RECEPTOR PROTEIN KINASE EMS1-LIKE-RELATED"/>
    <property type="match status" value="1"/>
</dbReference>
<dbReference type="AlphaFoldDB" id="A0ABD1BYN6"/>
<dbReference type="PANTHER" id="PTHR48061:SF12">
    <property type="entry name" value="DISEASE RESISTANCE LIKE PROTEIN"/>
    <property type="match status" value="1"/>
</dbReference>
<keyword evidence="8" id="KW-0472">Membrane</keyword>
<dbReference type="EMBL" id="JBANAX010000101">
    <property type="protein sequence ID" value="KAL1222323.1"/>
    <property type="molecule type" value="Genomic_DNA"/>
</dbReference>
<sequence>MKRSWNLISLIPITLAFLFFFTYNFGDVLAAPIRHVGHPEQRYAILQFKNEFEIDKPCLERFPKMESWANNSDCCSWDGIRCDAIGDAIELNLSYSCLRGQLNSKSAIFRLQNLRFLDLSNNNISGQIPFSLENFSSLTTLDLTRNHFSGQIPSSLGNFLYLTFLGLSNNNFVGEIPSSLGNLSHLTFLGLGANNFVGEIPSSLGNLFNLTNLALCENNFVGEIQSSLENLSHLTLTSHKTI</sequence>
<comment type="similarity">
    <text evidence="2">Belongs to the RLP family.</text>
</comment>
<evidence type="ECO:0000313" key="13">
    <source>
        <dbReference type="EMBL" id="KAL1222323.1"/>
    </source>
</evidence>
<comment type="subcellular location">
    <subcellularLocation>
        <location evidence="1">Membrane</location>
        <topology evidence="1">Single-pass type I membrane protein</topology>
    </subcellularLocation>
</comment>
<keyword evidence="4" id="KW-0812">Transmembrane</keyword>
<evidence type="ECO:0000256" key="9">
    <source>
        <dbReference type="ARBA" id="ARBA00023170"/>
    </source>
</evidence>
<protein>
    <submittedName>
        <fullName evidence="13">Receptor-like protein 19</fullName>
    </submittedName>
</protein>
<keyword evidence="7" id="KW-1133">Transmembrane helix</keyword>
<keyword evidence="10" id="KW-0325">Glycoprotein</keyword>
<evidence type="ECO:0000256" key="4">
    <source>
        <dbReference type="ARBA" id="ARBA00022692"/>
    </source>
</evidence>
<dbReference type="InterPro" id="IPR032675">
    <property type="entry name" value="LRR_dom_sf"/>
</dbReference>
<keyword evidence="5" id="KW-0732">Signal</keyword>
<proteinExistence type="inferred from homology"/>
<feature type="domain" description="Leucine-rich repeat-containing N-terminal plant-type" evidence="11">
    <location>
        <begin position="38"/>
        <end position="83"/>
    </location>
</feature>
<comment type="caution">
    <text evidence="13">The sequence shown here is derived from an EMBL/GenBank/DDBJ whole genome shotgun (WGS) entry which is preliminary data.</text>
</comment>
<dbReference type="InterPro" id="IPR001611">
    <property type="entry name" value="Leu-rich_rpt"/>
</dbReference>
<evidence type="ECO:0000259" key="11">
    <source>
        <dbReference type="Pfam" id="PF08263"/>
    </source>
</evidence>
<dbReference type="InterPro" id="IPR046956">
    <property type="entry name" value="RLP23-like"/>
</dbReference>
<dbReference type="Pfam" id="PF23598">
    <property type="entry name" value="LRR_14"/>
    <property type="match status" value="1"/>
</dbReference>